<dbReference type="EMBL" id="DS268120">
    <property type="protein sequence ID" value="KMU76394.1"/>
    <property type="molecule type" value="Genomic_DNA"/>
</dbReference>
<dbReference type="AlphaFoldDB" id="A0A0J8QU31"/>
<feature type="region of interest" description="Disordered" evidence="1">
    <location>
        <begin position="15"/>
        <end position="54"/>
    </location>
</feature>
<proteinExistence type="predicted"/>
<protein>
    <submittedName>
        <fullName evidence="2">Uncharacterized protein</fullName>
    </submittedName>
</protein>
<evidence type="ECO:0000313" key="2">
    <source>
        <dbReference type="EMBL" id="KMU76394.1"/>
    </source>
</evidence>
<dbReference type="STRING" id="454286.A0A0J8QU31"/>
<gene>
    <name evidence="2" type="ORF">CISG_01129</name>
</gene>
<organism evidence="2 3">
    <name type="scientific">Coccidioides immitis RMSCC 3703</name>
    <dbReference type="NCBI Taxonomy" id="454286"/>
    <lineage>
        <taxon>Eukaryota</taxon>
        <taxon>Fungi</taxon>
        <taxon>Dikarya</taxon>
        <taxon>Ascomycota</taxon>
        <taxon>Pezizomycotina</taxon>
        <taxon>Eurotiomycetes</taxon>
        <taxon>Eurotiomycetidae</taxon>
        <taxon>Onygenales</taxon>
        <taxon>Onygenaceae</taxon>
        <taxon>Coccidioides</taxon>
    </lineage>
</organism>
<sequence>MFRQELTEQAILKLQKKKSKKREEENVREGKKQGEEEEEDHTGPLSEEHALLKR</sequence>
<feature type="compositionally biased region" description="Basic and acidic residues" evidence="1">
    <location>
        <begin position="21"/>
        <end position="34"/>
    </location>
</feature>
<dbReference type="Proteomes" id="UP000054559">
    <property type="component" value="Unassembled WGS sequence"/>
</dbReference>
<name>A0A0J8QU31_COCIT</name>
<evidence type="ECO:0000256" key="1">
    <source>
        <dbReference type="SAM" id="MobiDB-lite"/>
    </source>
</evidence>
<accession>A0A0J8QU31</accession>
<evidence type="ECO:0000313" key="3">
    <source>
        <dbReference type="Proteomes" id="UP000054559"/>
    </source>
</evidence>
<reference evidence="3" key="1">
    <citation type="journal article" date="2010" name="Genome Res.">
        <title>Population genomic sequencing of Coccidioides fungi reveals recent hybridization and transposon control.</title>
        <authorList>
            <person name="Neafsey D.E."/>
            <person name="Barker B.M."/>
            <person name="Sharpton T.J."/>
            <person name="Stajich J.E."/>
            <person name="Park D.J."/>
            <person name="Whiston E."/>
            <person name="Hung C.-Y."/>
            <person name="McMahan C."/>
            <person name="White J."/>
            <person name="Sykes S."/>
            <person name="Heiman D."/>
            <person name="Young S."/>
            <person name="Zeng Q."/>
            <person name="Abouelleil A."/>
            <person name="Aftuck L."/>
            <person name="Bessette D."/>
            <person name="Brown A."/>
            <person name="FitzGerald M."/>
            <person name="Lui A."/>
            <person name="Macdonald J.P."/>
            <person name="Priest M."/>
            <person name="Orbach M.J."/>
            <person name="Galgiani J.N."/>
            <person name="Kirkland T.N."/>
            <person name="Cole G.T."/>
            <person name="Birren B.W."/>
            <person name="Henn M.R."/>
            <person name="Taylor J.W."/>
            <person name="Rounsley S.D."/>
        </authorList>
    </citation>
    <scope>NUCLEOTIDE SEQUENCE [LARGE SCALE GENOMIC DNA]</scope>
    <source>
        <strain evidence="3">RMSCC 3703</strain>
    </source>
</reference>